<keyword evidence="8" id="KW-0597">Phosphoprotein</keyword>
<reference evidence="23 24" key="1">
    <citation type="journal article" date="2020" name="Nature">
        <title>Six reference-quality genomes reveal evolution of bat adaptations.</title>
        <authorList>
            <person name="Jebb D."/>
            <person name="Huang Z."/>
            <person name="Pippel M."/>
            <person name="Hughes G.M."/>
            <person name="Lavrichenko K."/>
            <person name="Devanna P."/>
            <person name="Winkler S."/>
            <person name="Jermiin L.S."/>
            <person name="Skirmuntt E.C."/>
            <person name="Katzourakis A."/>
            <person name="Burkitt-Gray L."/>
            <person name="Ray D.A."/>
            <person name="Sullivan K.A.M."/>
            <person name="Roscito J.G."/>
            <person name="Kirilenko B.M."/>
            <person name="Davalos L.M."/>
            <person name="Corthals A.P."/>
            <person name="Power M.L."/>
            <person name="Jones G."/>
            <person name="Ransome R.D."/>
            <person name="Dechmann D.K.N."/>
            <person name="Locatelli A.G."/>
            <person name="Puechmaille S.J."/>
            <person name="Fedrigo O."/>
            <person name="Jarvis E.D."/>
            <person name="Hiller M."/>
            <person name="Vernes S.C."/>
            <person name="Myers E.W."/>
            <person name="Teeling E.C."/>
        </authorList>
    </citation>
    <scope>NUCLEOTIDE SEQUENCE [LARGE SCALE GENOMIC DNA]</scope>
    <source>
        <strain evidence="23">MMolMol1</strain>
        <tissue evidence="23">Muscle</tissue>
    </source>
</reference>
<dbReference type="PROSITE" id="PS50102">
    <property type="entry name" value="RRM"/>
    <property type="match status" value="1"/>
</dbReference>
<evidence type="ECO:0000313" key="23">
    <source>
        <dbReference type="EMBL" id="KAF6438034.1"/>
    </source>
</evidence>
<evidence type="ECO:0000256" key="7">
    <source>
        <dbReference type="ARBA" id="ARBA00022499"/>
    </source>
</evidence>
<evidence type="ECO:0000256" key="16">
    <source>
        <dbReference type="ARBA" id="ARBA00023242"/>
    </source>
</evidence>
<sequence length="246" mass="26207">MSGTWNPLVTGTRTPVMSGTVTTVLSGTGTPVVSTTGASVVSKTGTEKQSGTETRTEEVLSADRTGSPNAEPSEGACSLRVWGRPDAHPTSWAFSPFGNIIDLSMDPPRKCAFVTYEKMESADQAVAELNGTQVESVQLKVGIARRQPMLDAATGSLCGAPLRSRAVLRMAAGTKGPRLSTVMMATTKTLWMASRLQSWISCASSAPTLVSGKHQGGNTHTHTVDYNFLLLTREIHNGPFFPFYIL</sequence>
<keyword evidence="7" id="KW-1017">Isopeptide bond</keyword>
<evidence type="ECO:0000256" key="15">
    <source>
        <dbReference type="ARBA" id="ARBA00023163"/>
    </source>
</evidence>
<evidence type="ECO:0000256" key="11">
    <source>
        <dbReference type="ARBA" id="ARBA00022843"/>
    </source>
</evidence>
<dbReference type="EMBL" id="JACASF010000013">
    <property type="protein sequence ID" value="KAF6438034.1"/>
    <property type="molecule type" value="Genomic_DNA"/>
</dbReference>
<dbReference type="GO" id="GO:0032021">
    <property type="term" value="C:NELF complex"/>
    <property type="evidence" value="ECO:0007669"/>
    <property type="project" value="InterPro"/>
</dbReference>
<dbReference type="InterPro" id="IPR035979">
    <property type="entry name" value="RBD_domain_sf"/>
</dbReference>
<dbReference type="AlphaFoldDB" id="A0A7J8ERC8"/>
<keyword evidence="14" id="KW-0175">Coiled coil</keyword>
<evidence type="ECO:0000256" key="8">
    <source>
        <dbReference type="ARBA" id="ARBA00022553"/>
    </source>
</evidence>
<dbReference type="Pfam" id="PF00076">
    <property type="entry name" value="RRM_1"/>
    <property type="match status" value="1"/>
</dbReference>
<evidence type="ECO:0000256" key="19">
    <source>
        <dbReference type="ARBA" id="ARBA00077512"/>
    </source>
</evidence>
<keyword evidence="12 20" id="KW-0694">RNA-binding</keyword>
<proteinExistence type="inferred from homology"/>
<evidence type="ECO:0000256" key="2">
    <source>
        <dbReference type="ARBA" id="ARBA00004286"/>
    </source>
</evidence>
<dbReference type="PANTHER" id="PTHR17250">
    <property type="entry name" value="NEGATIVE ELONGATION FACTOR E"/>
    <property type="match status" value="1"/>
</dbReference>
<dbReference type="GO" id="GO:0003723">
    <property type="term" value="F:RNA binding"/>
    <property type="evidence" value="ECO:0007669"/>
    <property type="project" value="UniProtKB-UniRule"/>
</dbReference>
<evidence type="ECO:0000256" key="20">
    <source>
        <dbReference type="PROSITE-ProRule" id="PRU00176"/>
    </source>
</evidence>
<dbReference type="InParanoid" id="A0A7J8ERC8"/>
<organism evidence="23 24">
    <name type="scientific">Molossus molossus</name>
    <name type="common">Pallas' mastiff bat</name>
    <name type="synonym">Vespertilio molossus</name>
    <dbReference type="NCBI Taxonomy" id="27622"/>
    <lineage>
        <taxon>Eukaryota</taxon>
        <taxon>Metazoa</taxon>
        <taxon>Chordata</taxon>
        <taxon>Craniata</taxon>
        <taxon>Vertebrata</taxon>
        <taxon>Euteleostomi</taxon>
        <taxon>Mammalia</taxon>
        <taxon>Eutheria</taxon>
        <taxon>Laurasiatheria</taxon>
        <taxon>Chiroptera</taxon>
        <taxon>Yangochiroptera</taxon>
        <taxon>Molossidae</taxon>
        <taxon>Molossus</taxon>
    </lineage>
</organism>
<evidence type="ECO:0000256" key="10">
    <source>
        <dbReference type="ARBA" id="ARBA00022765"/>
    </source>
</evidence>
<keyword evidence="11" id="KW-0832">Ubl conjugation</keyword>
<dbReference type="FunFam" id="3.30.70.330:FF:000188">
    <property type="entry name" value="Negative elongation factor complex member E"/>
    <property type="match status" value="1"/>
</dbReference>
<dbReference type="PANTHER" id="PTHR17250:SF0">
    <property type="entry name" value="NEGATIVE ELONGATION FACTOR E"/>
    <property type="match status" value="1"/>
</dbReference>
<dbReference type="Proteomes" id="UP000550707">
    <property type="component" value="Unassembled WGS sequence"/>
</dbReference>
<evidence type="ECO:0000256" key="17">
    <source>
        <dbReference type="ARBA" id="ARBA00059578"/>
    </source>
</evidence>
<feature type="compositionally biased region" description="Low complexity" evidence="21">
    <location>
        <begin position="28"/>
        <end position="44"/>
    </location>
</feature>
<keyword evidence="24" id="KW-1185">Reference proteome</keyword>
<comment type="subunit">
    <text evidence="18">The NELF complex is composed of NELFA, NELFB, NELFCD and NELFE. Interacts with NELFB.</text>
</comment>
<name>A0A7J8ERC8_MOLMO</name>
<keyword evidence="15" id="KW-0804">Transcription</keyword>
<dbReference type="Gene3D" id="3.30.70.330">
    <property type="match status" value="1"/>
</dbReference>
<comment type="function">
    <text evidence="17">Essential component of the NELF complex, a complex that negatively regulates the elongation of transcription by RNA polymerase II. The NELF complex, which acts via an association with the DSIF complex and causes transcriptional pausing, is counteracted by the P-TEFb kinase complex. Provides the strongest RNA binding activity of the NELF complex and may initially recruit the NELF complex to RNA.</text>
</comment>
<evidence type="ECO:0000256" key="21">
    <source>
        <dbReference type="SAM" id="MobiDB-lite"/>
    </source>
</evidence>
<keyword evidence="13" id="KW-0805">Transcription regulation</keyword>
<feature type="domain" description="RRM" evidence="22">
    <location>
        <begin position="94"/>
        <end position="146"/>
    </location>
</feature>
<evidence type="ECO:0000256" key="9">
    <source>
        <dbReference type="ARBA" id="ARBA00022737"/>
    </source>
</evidence>
<dbReference type="InterPro" id="IPR000504">
    <property type="entry name" value="RRM_dom"/>
</dbReference>
<keyword evidence="16" id="KW-0539">Nucleus</keyword>
<evidence type="ECO:0000259" key="22">
    <source>
        <dbReference type="PROSITE" id="PS50102"/>
    </source>
</evidence>
<protein>
    <recommendedName>
        <fullName evidence="4">Negative elongation factor E</fullName>
    </recommendedName>
    <alternativeName>
        <fullName evidence="19">RNA-binding protein RD</fullName>
    </alternativeName>
</protein>
<comment type="similarity">
    <text evidence="3">Belongs to the RRM NELF-E family.</text>
</comment>
<comment type="subcellular location">
    <subcellularLocation>
        <location evidence="2">Chromosome</location>
    </subcellularLocation>
    <subcellularLocation>
        <location evidence="1">Nucleus</location>
    </subcellularLocation>
</comment>
<dbReference type="SUPFAM" id="SSF54928">
    <property type="entry name" value="RNA-binding domain, RBD"/>
    <property type="match status" value="1"/>
</dbReference>
<feature type="region of interest" description="Disordered" evidence="21">
    <location>
        <begin position="28"/>
        <end position="75"/>
    </location>
</feature>
<accession>A0A7J8ERC8</accession>
<evidence type="ECO:0000256" key="1">
    <source>
        <dbReference type="ARBA" id="ARBA00004123"/>
    </source>
</evidence>
<evidence type="ECO:0000256" key="12">
    <source>
        <dbReference type="ARBA" id="ARBA00022884"/>
    </source>
</evidence>
<evidence type="ECO:0000256" key="18">
    <source>
        <dbReference type="ARBA" id="ARBA00063939"/>
    </source>
</evidence>
<keyword evidence="9" id="KW-0677">Repeat</keyword>
<dbReference type="InterPro" id="IPR012677">
    <property type="entry name" value="Nucleotide-bd_a/b_plait_sf"/>
</dbReference>
<keyword evidence="10" id="KW-0013">ADP-ribosylation</keyword>
<evidence type="ECO:0000256" key="5">
    <source>
        <dbReference type="ARBA" id="ARBA00022454"/>
    </source>
</evidence>
<evidence type="ECO:0000256" key="6">
    <source>
        <dbReference type="ARBA" id="ARBA00022491"/>
    </source>
</evidence>
<evidence type="ECO:0000256" key="3">
    <source>
        <dbReference type="ARBA" id="ARBA00006120"/>
    </source>
</evidence>
<dbReference type="GO" id="GO:0034244">
    <property type="term" value="P:negative regulation of transcription elongation by RNA polymerase II"/>
    <property type="evidence" value="ECO:0007669"/>
    <property type="project" value="TreeGrafter"/>
</dbReference>
<comment type="caution">
    <text evidence="23">The sequence shown here is derived from an EMBL/GenBank/DDBJ whole genome shotgun (WGS) entry which is preliminary data.</text>
</comment>
<evidence type="ECO:0000256" key="13">
    <source>
        <dbReference type="ARBA" id="ARBA00023015"/>
    </source>
</evidence>
<dbReference type="InterPro" id="IPR033102">
    <property type="entry name" value="NELFE"/>
</dbReference>
<keyword evidence="6" id="KW-0678">Repressor</keyword>
<evidence type="ECO:0000256" key="14">
    <source>
        <dbReference type="ARBA" id="ARBA00023054"/>
    </source>
</evidence>
<evidence type="ECO:0000256" key="4">
    <source>
        <dbReference type="ARBA" id="ARBA00014464"/>
    </source>
</evidence>
<evidence type="ECO:0000313" key="24">
    <source>
        <dbReference type="Proteomes" id="UP000550707"/>
    </source>
</evidence>
<dbReference type="GO" id="GO:0005694">
    <property type="term" value="C:chromosome"/>
    <property type="evidence" value="ECO:0007669"/>
    <property type="project" value="UniProtKB-SubCell"/>
</dbReference>
<gene>
    <name evidence="23" type="ORF">HJG59_008726</name>
</gene>
<keyword evidence="5" id="KW-0158">Chromosome</keyword>